<reference evidence="1 2" key="1">
    <citation type="journal article" date="2023" name="Life. Sci Alliance">
        <title>Evolutionary insights into 3D genome organization and epigenetic landscape of Vigna mungo.</title>
        <authorList>
            <person name="Junaid A."/>
            <person name="Singh B."/>
            <person name="Bhatia S."/>
        </authorList>
    </citation>
    <scope>NUCLEOTIDE SEQUENCE [LARGE SCALE GENOMIC DNA]</scope>
    <source>
        <strain evidence="1">Urdbean</strain>
    </source>
</reference>
<gene>
    <name evidence="1" type="ORF">V8G54_009849</name>
</gene>
<evidence type="ECO:0000313" key="1">
    <source>
        <dbReference type="EMBL" id="WVZ16867.1"/>
    </source>
</evidence>
<sequence length="175" mass="18563">MRNLLPQFRILIVVGFFVRLQLKLIHLVENLFGARQELHQGATAHHVHELCVLANFLLRGVLPLLEDGVVGAEGGVVFSEDFVNLWGVAVVRAGRGLPKGLAGQHLEVAGLGRLVGIFLGLAAEGVWEGYGGEVGVEGGCVGEVEGVVGKRGERERVGGFGEPVSPEGVEIYGSH</sequence>
<organism evidence="1 2">
    <name type="scientific">Vigna mungo</name>
    <name type="common">Black gram</name>
    <name type="synonym">Phaseolus mungo</name>
    <dbReference type="NCBI Taxonomy" id="3915"/>
    <lineage>
        <taxon>Eukaryota</taxon>
        <taxon>Viridiplantae</taxon>
        <taxon>Streptophyta</taxon>
        <taxon>Embryophyta</taxon>
        <taxon>Tracheophyta</taxon>
        <taxon>Spermatophyta</taxon>
        <taxon>Magnoliopsida</taxon>
        <taxon>eudicotyledons</taxon>
        <taxon>Gunneridae</taxon>
        <taxon>Pentapetalae</taxon>
        <taxon>rosids</taxon>
        <taxon>fabids</taxon>
        <taxon>Fabales</taxon>
        <taxon>Fabaceae</taxon>
        <taxon>Papilionoideae</taxon>
        <taxon>50 kb inversion clade</taxon>
        <taxon>NPAAA clade</taxon>
        <taxon>indigoferoid/millettioid clade</taxon>
        <taxon>Phaseoleae</taxon>
        <taxon>Vigna</taxon>
    </lineage>
</organism>
<dbReference type="AlphaFoldDB" id="A0AAQ3NY05"/>
<keyword evidence="2" id="KW-1185">Reference proteome</keyword>
<accession>A0AAQ3NY05</accession>
<dbReference type="Proteomes" id="UP001374535">
    <property type="component" value="Chromosome 3"/>
</dbReference>
<evidence type="ECO:0000313" key="2">
    <source>
        <dbReference type="Proteomes" id="UP001374535"/>
    </source>
</evidence>
<dbReference type="EMBL" id="CP144698">
    <property type="protein sequence ID" value="WVZ16867.1"/>
    <property type="molecule type" value="Genomic_DNA"/>
</dbReference>
<name>A0AAQ3NY05_VIGMU</name>
<proteinExistence type="predicted"/>
<protein>
    <submittedName>
        <fullName evidence="1">Uncharacterized protein</fullName>
    </submittedName>
</protein>